<dbReference type="OrthoDB" id="10006825at2"/>
<dbReference type="AlphaFoldDB" id="A0A3A3YSY7"/>
<name>A0A3A3YSY7_9ACTN</name>
<dbReference type="RefSeq" id="WP_119951481.1">
    <property type="nucleotide sequence ID" value="NZ_QZEZ01000008.1"/>
</dbReference>
<reference evidence="2 3" key="1">
    <citation type="submission" date="2018-09" db="EMBL/GenBank/DDBJ databases">
        <title>YIM 75000 draft genome.</title>
        <authorList>
            <person name="Tang S."/>
            <person name="Feng Y."/>
        </authorList>
    </citation>
    <scope>NUCLEOTIDE SEQUENCE [LARGE SCALE GENOMIC DNA]</scope>
    <source>
        <strain evidence="2 3">YIM 75000</strain>
    </source>
</reference>
<sequence length="221" mass="22879">MTSSPQDDRHASPPDVPADPERAAEPVMRRPFDPDDDAVHDMGGSIGAAPMTPSDARVAEAGADAERDPYAESREPSTPPAPAETAMALSTLGDDDPFQDQQGGDTVPPPAPHGGDYVDADPPGPGGAAGQGADGDTQARRELAEGEDRTPAAAPGEDDDPDQSLRYDSSLAAETPPQPDAEQMEAALREGGPVLLPHEERAKLHRAEEPSVEDGPGTSLT</sequence>
<evidence type="ECO:0000313" key="2">
    <source>
        <dbReference type="EMBL" id="RJK93810.1"/>
    </source>
</evidence>
<feature type="compositionally biased region" description="Basic and acidic residues" evidence="1">
    <location>
        <begin position="197"/>
        <end position="209"/>
    </location>
</feature>
<comment type="caution">
    <text evidence="2">The sequence shown here is derived from an EMBL/GenBank/DDBJ whole genome shotgun (WGS) entry which is preliminary data.</text>
</comment>
<feature type="compositionally biased region" description="Basic and acidic residues" evidence="1">
    <location>
        <begin position="19"/>
        <end position="40"/>
    </location>
</feature>
<feature type="compositionally biased region" description="Basic and acidic residues" evidence="1">
    <location>
        <begin position="137"/>
        <end position="150"/>
    </location>
</feature>
<accession>A0A3A3YSY7</accession>
<proteinExistence type="predicted"/>
<evidence type="ECO:0000256" key="1">
    <source>
        <dbReference type="SAM" id="MobiDB-lite"/>
    </source>
</evidence>
<evidence type="ECO:0008006" key="4">
    <source>
        <dbReference type="Google" id="ProtNLM"/>
    </source>
</evidence>
<gene>
    <name evidence="2" type="ORF">D5H78_15940</name>
</gene>
<feature type="compositionally biased region" description="Basic and acidic residues" evidence="1">
    <location>
        <begin position="1"/>
        <end position="12"/>
    </location>
</feature>
<feature type="compositionally biased region" description="Basic and acidic residues" evidence="1">
    <location>
        <begin position="64"/>
        <end position="75"/>
    </location>
</feature>
<organism evidence="2 3">
    <name type="scientific">Vallicoccus soli</name>
    <dbReference type="NCBI Taxonomy" id="2339232"/>
    <lineage>
        <taxon>Bacteria</taxon>
        <taxon>Bacillati</taxon>
        <taxon>Actinomycetota</taxon>
        <taxon>Actinomycetes</taxon>
        <taxon>Motilibacterales</taxon>
        <taxon>Vallicoccaceae</taxon>
        <taxon>Vallicoccus</taxon>
    </lineage>
</organism>
<dbReference type="EMBL" id="QZEZ01000008">
    <property type="protein sequence ID" value="RJK93810.1"/>
    <property type="molecule type" value="Genomic_DNA"/>
</dbReference>
<keyword evidence="3" id="KW-1185">Reference proteome</keyword>
<dbReference type="Proteomes" id="UP000265614">
    <property type="component" value="Unassembled WGS sequence"/>
</dbReference>
<feature type="region of interest" description="Disordered" evidence="1">
    <location>
        <begin position="1"/>
        <end position="221"/>
    </location>
</feature>
<evidence type="ECO:0000313" key="3">
    <source>
        <dbReference type="Proteomes" id="UP000265614"/>
    </source>
</evidence>
<protein>
    <recommendedName>
        <fullName evidence="4">DUF5709 domain-containing protein</fullName>
    </recommendedName>
</protein>